<keyword evidence="8" id="KW-1278">Translocase</keyword>
<dbReference type="Gene3D" id="3.40.1110.10">
    <property type="entry name" value="Calcium-transporting ATPase, cytoplasmic domain N"/>
    <property type="match status" value="1"/>
</dbReference>
<evidence type="ECO:0000256" key="1">
    <source>
        <dbReference type="ARBA" id="ARBA00004651"/>
    </source>
</evidence>
<dbReference type="AlphaFoldDB" id="A0A5B8U5B7"/>
<dbReference type="PANTHER" id="PTHR24093">
    <property type="entry name" value="CATION TRANSPORTING ATPASE"/>
    <property type="match status" value="1"/>
</dbReference>
<keyword evidence="15" id="KW-1185">Reference proteome</keyword>
<evidence type="ECO:0000259" key="13">
    <source>
        <dbReference type="SMART" id="SM00831"/>
    </source>
</evidence>
<feature type="transmembrane region" description="Helical" evidence="12">
    <location>
        <begin position="285"/>
        <end position="312"/>
    </location>
</feature>
<evidence type="ECO:0000313" key="15">
    <source>
        <dbReference type="Proteomes" id="UP000321805"/>
    </source>
</evidence>
<dbReference type="Gene3D" id="2.70.150.10">
    <property type="entry name" value="Calcium-transporting ATPase, cytoplasmic transduction domain A"/>
    <property type="match status" value="1"/>
</dbReference>
<evidence type="ECO:0000256" key="10">
    <source>
        <dbReference type="ARBA" id="ARBA00023136"/>
    </source>
</evidence>
<keyword evidence="9 12" id="KW-1133">Transmembrane helix</keyword>
<dbReference type="InterPro" id="IPR008250">
    <property type="entry name" value="ATPase_P-typ_transduc_dom_A_sf"/>
</dbReference>
<dbReference type="SFLD" id="SFLDS00003">
    <property type="entry name" value="Haloacid_Dehalogenase"/>
    <property type="match status" value="1"/>
</dbReference>
<dbReference type="KEGG" id="bsol:FSW04_12580"/>
<dbReference type="EMBL" id="CP042430">
    <property type="protein sequence ID" value="QEC48319.1"/>
    <property type="molecule type" value="Genomic_DNA"/>
</dbReference>
<dbReference type="InterPro" id="IPR036412">
    <property type="entry name" value="HAD-like_sf"/>
</dbReference>
<dbReference type="GO" id="GO:0005524">
    <property type="term" value="F:ATP binding"/>
    <property type="evidence" value="ECO:0007669"/>
    <property type="project" value="UniProtKB-KW"/>
</dbReference>
<reference evidence="14 15" key="1">
    <citation type="journal article" date="2018" name="J. Microbiol.">
        <title>Baekduia soli gen. nov., sp. nov., a novel bacterium isolated from the soil of Baekdu Mountain and proposal of a novel family name, Baekduiaceae fam. nov.</title>
        <authorList>
            <person name="An D.S."/>
            <person name="Siddiqi M.Z."/>
            <person name="Kim K.H."/>
            <person name="Yu H.S."/>
            <person name="Im W.T."/>
        </authorList>
    </citation>
    <scope>NUCLEOTIDE SEQUENCE [LARGE SCALE GENOMIC DNA]</scope>
    <source>
        <strain evidence="14 15">BR7-21</strain>
    </source>
</reference>
<dbReference type="GO" id="GO:0046872">
    <property type="term" value="F:metal ion binding"/>
    <property type="evidence" value="ECO:0007669"/>
    <property type="project" value="UniProtKB-KW"/>
</dbReference>
<keyword evidence="2" id="KW-0597">Phosphoprotein</keyword>
<dbReference type="Pfam" id="PF13246">
    <property type="entry name" value="Cation_ATPase"/>
    <property type="match status" value="1"/>
</dbReference>
<feature type="transmembrane region" description="Helical" evidence="12">
    <location>
        <begin position="88"/>
        <end position="105"/>
    </location>
</feature>
<organism evidence="14 15">
    <name type="scientific">Baekduia soli</name>
    <dbReference type="NCBI Taxonomy" id="496014"/>
    <lineage>
        <taxon>Bacteria</taxon>
        <taxon>Bacillati</taxon>
        <taxon>Actinomycetota</taxon>
        <taxon>Thermoleophilia</taxon>
        <taxon>Solirubrobacterales</taxon>
        <taxon>Baekduiaceae</taxon>
        <taxon>Baekduia</taxon>
    </lineage>
</organism>
<comment type="subcellular location">
    <subcellularLocation>
        <location evidence="1">Cell membrane</location>
        <topology evidence="1">Multi-pass membrane protein</topology>
    </subcellularLocation>
</comment>
<dbReference type="SUPFAM" id="SSF56784">
    <property type="entry name" value="HAD-like"/>
    <property type="match status" value="1"/>
</dbReference>
<dbReference type="SUPFAM" id="SSF81660">
    <property type="entry name" value="Metal cation-transporting ATPase, ATP-binding domain N"/>
    <property type="match status" value="1"/>
</dbReference>
<dbReference type="SFLD" id="SFLDF00027">
    <property type="entry name" value="p-type_atpase"/>
    <property type="match status" value="1"/>
</dbReference>
<protein>
    <submittedName>
        <fullName evidence="14">Cation-translocating P-type ATPase</fullName>
    </submittedName>
</protein>
<dbReference type="SUPFAM" id="SSF81653">
    <property type="entry name" value="Calcium ATPase, transduction domain A"/>
    <property type="match status" value="1"/>
</dbReference>
<dbReference type="PANTHER" id="PTHR24093:SF513">
    <property type="entry name" value="CATION-TRANSPORTING ATPASE I-RELATED"/>
    <property type="match status" value="1"/>
</dbReference>
<keyword evidence="7" id="KW-0460">Magnesium</keyword>
<evidence type="ECO:0000256" key="5">
    <source>
        <dbReference type="ARBA" id="ARBA00022741"/>
    </source>
</evidence>
<evidence type="ECO:0000256" key="3">
    <source>
        <dbReference type="ARBA" id="ARBA00022692"/>
    </source>
</evidence>
<evidence type="ECO:0000256" key="2">
    <source>
        <dbReference type="ARBA" id="ARBA00022553"/>
    </source>
</evidence>
<dbReference type="InterPro" id="IPR044492">
    <property type="entry name" value="P_typ_ATPase_HD_dom"/>
</dbReference>
<evidence type="ECO:0000256" key="12">
    <source>
        <dbReference type="SAM" id="Phobius"/>
    </source>
</evidence>
<dbReference type="Pfam" id="PF00689">
    <property type="entry name" value="Cation_ATPase_C"/>
    <property type="match status" value="1"/>
</dbReference>
<dbReference type="InterPro" id="IPR023298">
    <property type="entry name" value="ATPase_P-typ_TM_dom_sf"/>
</dbReference>
<feature type="transmembrane region" description="Helical" evidence="12">
    <location>
        <begin position="790"/>
        <end position="814"/>
    </location>
</feature>
<keyword evidence="4" id="KW-0479">Metal-binding</keyword>
<sequence>MTGAGREPWRSDAATVLARLGTDGRTGLAAAEARARLARVGPNELAAAAVVPAWRRLLGQLADPLILLLLLAIAASLAAWVAEGSDGVPYDAVVIAVIIVLNGVLGHVQQARAEQAVAALRRMAVATASVVRDGREQRVDAPQVVPGDVLVLAEGDAVAADARLLEAASLMVAEAALTGESEPVLKDPATIGAQAMPGDRTNMVFSGTAVARGRGRAVVTATGMDTEMGDVARLLGRTEQERTPLQREVAQIGRALGVAVVVITAVVVATILLTADVRTTTDVVAVLLVGVSLAVAAVPEGLPAVLSVVLALGVQRMARRRAIVKRLASVETLGSASVVCTDKTGTLTRNEMTIEVVVTASGEVEVTGSGYRPDGELRVGGHALRDGPLLDEVRALLGAGCLSNDAALHERDGDWVIQGDPTEAAFLVAEAKVAGLAGQRRARFRRVGEIPFTSERRLMTTLQADGEDEGGIDVVTKGAPDVLLARCTQERVAGRVLPLGDARRAEILATVDRLADRALRTLAVAYRPLPGGGGAPADDTIERELIHLGLVGIIDPPRPEARAAIREATGAGMRVVMITGDHPRTAVRIAADLGIGVRDASMLTGRDIERLDDHGLQVAMRGVTVCARVTPEHKLRIIGALRADGEIVAMTGDGVNDAPALRSADIGVAMGVAGTDVAKQAADMILADDDFATIVAAVREGRGIFSNIRRFLRFLLSSNIGEVLTMFLGAVLAGGLGLEDTGEAVAVPLLAAQILWINLLTDTAPALAIGVDPPPDDVMSRRPRRMADRVIDPAMWVGIAWVGLVMAVVTLVALDLGLRGGFLGGTGDIEQGRTMAFTTLVLAQLFNCFNARSDRVSALHHLFTNRLLWGAVALSASLQVAVVQLPFLNRAFDTTPLGGRDWLVCIGLASVVLWADELKKLLERGLRSRRAARSARRRTARAPRAGGP</sequence>
<feature type="domain" description="Cation-transporting P-type ATPase N-terminal" evidence="13">
    <location>
        <begin position="7"/>
        <end position="81"/>
    </location>
</feature>
<dbReference type="GO" id="GO:0005388">
    <property type="term" value="F:P-type calcium transporter activity"/>
    <property type="evidence" value="ECO:0007669"/>
    <property type="project" value="TreeGrafter"/>
</dbReference>
<evidence type="ECO:0000256" key="9">
    <source>
        <dbReference type="ARBA" id="ARBA00022989"/>
    </source>
</evidence>
<dbReference type="RefSeq" id="WP_146919724.1">
    <property type="nucleotide sequence ID" value="NZ_CP042430.1"/>
</dbReference>
<accession>A0A5B8U5B7</accession>
<feature type="transmembrane region" description="Helical" evidence="12">
    <location>
        <begin position="711"/>
        <end position="733"/>
    </location>
</feature>
<feature type="transmembrane region" description="Helical" evidence="12">
    <location>
        <begin position="65"/>
        <end position="82"/>
    </location>
</feature>
<dbReference type="Gene3D" id="3.40.50.1000">
    <property type="entry name" value="HAD superfamily/HAD-like"/>
    <property type="match status" value="1"/>
</dbReference>
<dbReference type="InterPro" id="IPR018303">
    <property type="entry name" value="ATPase_P-typ_P_site"/>
</dbReference>
<dbReference type="NCBIfam" id="TIGR01494">
    <property type="entry name" value="ATPase_P-type"/>
    <property type="match status" value="2"/>
</dbReference>
<dbReference type="FunFam" id="2.70.150.10:FF:000160">
    <property type="entry name" value="Sarcoplasmic/endoplasmic reticulum calcium ATPase 1"/>
    <property type="match status" value="1"/>
</dbReference>
<dbReference type="PRINTS" id="PR00119">
    <property type="entry name" value="CATATPASE"/>
</dbReference>
<dbReference type="InterPro" id="IPR059000">
    <property type="entry name" value="ATPase_P-type_domA"/>
</dbReference>
<dbReference type="PROSITE" id="PS00154">
    <property type="entry name" value="ATPASE_E1_E2"/>
    <property type="match status" value="1"/>
</dbReference>
<dbReference type="OrthoDB" id="9814270at2"/>
<keyword evidence="6" id="KW-0067">ATP-binding</keyword>
<keyword evidence="3 12" id="KW-0812">Transmembrane</keyword>
<evidence type="ECO:0000256" key="11">
    <source>
        <dbReference type="ARBA" id="ARBA00049360"/>
    </source>
</evidence>
<dbReference type="InterPro" id="IPR001757">
    <property type="entry name" value="P_typ_ATPase"/>
</dbReference>
<feature type="transmembrane region" description="Helical" evidence="12">
    <location>
        <begin position="745"/>
        <end position="769"/>
    </location>
</feature>
<dbReference type="SUPFAM" id="SSF81665">
    <property type="entry name" value="Calcium ATPase, transmembrane domain M"/>
    <property type="match status" value="1"/>
</dbReference>
<dbReference type="SMART" id="SM00831">
    <property type="entry name" value="Cation_ATPase_N"/>
    <property type="match status" value="1"/>
</dbReference>
<proteinExistence type="predicted"/>
<evidence type="ECO:0000256" key="7">
    <source>
        <dbReference type="ARBA" id="ARBA00022842"/>
    </source>
</evidence>
<dbReference type="Proteomes" id="UP000321805">
    <property type="component" value="Chromosome"/>
</dbReference>
<comment type="catalytic activity">
    <reaction evidence="11">
        <text>ATP + H2O = ADP + phosphate + H(+)</text>
        <dbReference type="Rhea" id="RHEA:13065"/>
        <dbReference type="ChEBI" id="CHEBI:15377"/>
        <dbReference type="ChEBI" id="CHEBI:15378"/>
        <dbReference type="ChEBI" id="CHEBI:30616"/>
        <dbReference type="ChEBI" id="CHEBI:43474"/>
        <dbReference type="ChEBI" id="CHEBI:456216"/>
    </reaction>
</comment>
<evidence type="ECO:0000256" key="6">
    <source>
        <dbReference type="ARBA" id="ARBA00022840"/>
    </source>
</evidence>
<gene>
    <name evidence="14" type="ORF">FSW04_12580</name>
</gene>
<dbReference type="Pfam" id="PF00122">
    <property type="entry name" value="E1-E2_ATPase"/>
    <property type="match status" value="1"/>
</dbReference>
<keyword evidence="5" id="KW-0547">Nucleotide-binding</keyword>
<name>A0A5B8U5B7_9ACTN</name>
<dbReference type="InterPro" id="IPR006068">
    <property type="entry name" value="ATPase_P-typ_cation-transptr_C"/>
</dbReference>
<evidence type="ECO:0000256" key="8">
    <source>
        <dbReference type="ARBA" id="ARBA00022967"/>
    </source>
</evidence>
<dbReference type="InterPro" id="IPR023214">
    <property type="entry name" value="HAD_sf"/>
</dbReference>
<dbReference type="PRINTS" id="PR00120">
    <property type="entry name" value="HATPASE"/>
</dbReference>
<evidence type="ECO:0000256" key="4">
    <source>
        <dbReference type="ARBA" id="ARBA00022723"/>
    </source>
</evidence>
<dbReference type="Pfam" id="PF00690">
    <property type="entry name" value="Cation_ATPase_N"/>
    <property type="match status" value="1"/>
</dbReference>
<dbReference type="GO" id="GO:0005886">
    <property type="term" value="C:plasma membrane"/>
    <property type="evidence" value="ECO:0007669"/>
    <property type="project" value="UniProtKB-SubCell"/>
</dbReference>
<evidence type="ECO:0000313" key="14">
    <source>
        <dbReference type="EMBL" id="QEC48319.1"/>
    </source>
</evidence>
<dbReference type="Gene3D" id="1.20.1110.10">
    <property type="entry name" value="Calcium-transporting ATPase, transmembrane domain"/>
    <property type="match status" value="1"/>
</dbReference>
<feature type="transmembrane region" description="Helical" evidence="12">
    <location>
        <begin position="252"/>
        <end position="273"/>
    </location>
</feature>
<dbReference type="InterPro" id="IPR023299">
    <property type="entry name" value="ATPase_P-typ_cyto_dom_N"/>
</dbReference>
<dbReference type="InterPro" id="IPR004014">
    <property type="entry name" value="ATPase_P-typ_cation-transptr_N"/>
</dbReference>
<keyword evidence="10 12" id="KW-0472">Membrane</keyword>
<dbReference type="GO" id="GO:0016887">
    <property type="term" value="F:ATP hydrolysis activity"/>
    <property type="evidence" value="ECO:0007669"/>
    <property type="project" value="InterPro"/>
</dbReference>
<dbReference type="SFLD" id="SFLDG00002">
    <property type="entry name" value="C1.7:_P-type_atpase_like"/>
    <property type="match status" value="1"/>
</dbReference>